<evidence type="ECO:0000256" key="2">
    <source>
        <dbReference type="ARBA" id="ARBA00022490"/>
    </source>
</evidence>
<keyword evidence="6" id="KW-0472">Membrane</keyword>
<protein>
    <recommendedName>
        <fullName evidence="8">HTH luxR-type domain-containing protein</fullName>
    </recommendedName>
</protein>
<evidence type="ECO:0000256" key="1">
    <source>
        <dbReference type="ARBA" id="ARBA00004496"/>
    </source>
</evidence>
<comment type="subcellular location">
    <subcellularLocation>
        <location evidence="1">Cytoplasm</location>
    </subcellularLocation>
</comment>
<name>A0A410FZP0_9FLAO</name>
<dbReference type="Gene3D" id="1.25.40.10">
    <property type="entry name" value="Tetratricopeptide repeat domain"/>
    <property type="match status" value="2"/>
</dbReference>
<dbReference type="GO" id="GO:0005737">
    <property type="term" value="C:cytoplasm"/>
    <property type="evidence" value="ECO:0007669"/>
    <property type="project" value="UniProtKB-SubCell"/>
</dbReference>
<keyword evidence="2" id="KW-0963">Cytoplasm</keyword>
<organism evidence="9 10">
    <name type="scientific">Aequorivita ciconiae</name>
    <dbReference type="NCBI Taxonomy" id="2494375"/>
    <lineage>
        <taxon>Bacteria</taxon>
        <taxon>Pseudomonadati</taxon>
        <taxon>Bacteroidota</taxon>
        <taxon>Flavobacteriia</taxon>
        <taxon>Flavobacteriales</taxon>
        <taxon>Flavobacteriaceae</taxon>
        <taxon>Aequorivita</taxon>
    </lineage>
</organism>
<dbReference type="Proteomes" id="UP000285517">
    <property type="component" value="Chromosome"/>
</dbReference>
<keyword evidence="6" id="KW-1133">Transmembrane helix</keyword>
<sequence length="535" mass="62327">MKLWLLLPFFFTQFFNAQIQVTSLIDSLSQTSSNQEKARLSMLIASELSGDDWTRALHYIEIAEKSAKNSKSDKVLADFHIVVAEIYAEKGAWDITLENLLQAFTYYRDKPLKDRYRLENDLAIAYAETQNQEKALEYFHKIYGYEHTRKNPVNLASISNNMGLAWMEKDLDSSVFYFNKSLELIKDVDAPGLKTLLYTNLGKSSVLREDYDAAKNYFHQAIRQVDPKDSAEDLAWVYGEFSELFLKNRNLDSAIYYSRNAVDILDTVAPYSLEQLQAVKILYKAYQKNGNFENAVNNFEKFMVITDSLNLEDKRIKVQKLILEEEYRTKDKIRELEENESRANFYTLITGLIALLSILGIFAYRFWSKFKRTELEKQLASSKQNELRSNLELKNKELIGKAMIEMHRSEIIEDILKDLKEIKLKADKKEIQQAIDYIGKRLQRDTSTNLWDEFELRFEQVHESFYKNLIKTHPDLTPKDKRLCALLKLNLTSKEISQITGQTTKTVENARTRLRKKLDITNSQTDLSTYLSSFG</sequence>
<dbReference type="InterPro" id="IPR011990">
    <property type="entry name" value="TPR-like_helical_dom_sf"/>
</dbReference>
<dbReference type="PANTHER" id="PTHR46630:SF1">
    <property type="entry name" value="TETRATRICOPEPTIDE REPEAT PROTEIN 29"/>
    <property type="match status" value="1"/>
</dbReference>
<evidence type="ECO:0000313" key="9">
    <source>
        <dbReference type="EMBL" id="QAA80470.1"/>
    </source>
</evidence>
<dbReference type="InterPro" id="IPR051476">
    <property type="entry name" value="Bac_ResReg_Asp_Phosphatase"/>
</dbReference>
<dbReference type="RefSeq" id="WP_128248870.1">
    <property type="nucleotide sequence ID" value="NZ_CP034951.1"/>
</dbReference>
<evidence type="ECO:0000256" key="3">
    <source>
        <dbReference type="ARBA" id="ARBA00022737"/>
    </source>
</evidence>
<dbReference type="SMART" id="SM00421">
    <property type="entry name" value="HTH_LUXR"/>
    <property type="match status" value="1"/>
</dbReference>
<dbReference type="SUPFAM" id="SSF46894">
    <property type="entry name" value="C-terminal effector domain of the bipartite response regulators"/>
    <property type="match status" value="1"/>
</dbReference>
<dbReference type="InterPro" id="IPR036388">
    <property type="entry name" value="WH-like_DNA-bd_sf"/>
</dbReference>
<keyword evidence="10" id="KW-1185">Reference proteome</keyword>
<evidence type="ECO:0000256" key="6">
    <source>
        <dbReference type="SAM" id="Phobius"/>
    </source>
</evidence>
<feature type="chain" id="PRO_5019301990" description="HTH luxR-type domain-containing protein" evidence="7">
    <location>
        <begin position="18"/>
        <end position="535"/>
    </location>
</feature>
<feature type="signal peptide" evidence="7">
    <location>
        <begin position="1"/>
        <end position="17"/>
    </location>
</feature>
<keyword evidence="4" id="KW-0802">TPR repeat</keyword>
<dbReference type="AlphaFoldDB" id="A0A410FZP0"/>
<proteinExistence type="inferred from homology"/>
<evidence type="ECO:0000313" key="10">
    <source>
        <dbReference type="Proteomes" id="UP000285517"/>
    </source>
</evidence>
<dbReference type="PANTHER" id="PTHR46630">
    <property type="entry name" value="TETRATRICOPEPTIDE REPEAT PROTEIN 29"/>
    <property type="match status" value="1"/>
</dbReference>
<accession>A0A410FZP0</accession>
<dbReference type="OrthoDB" id="1523128at2"/>
<comment type="similarity">
    <text evidence="5">Belongs to the Rap family.</text>
</comment>
<gene>
    <name evidence="9" type="ORF">EI546_01430</name>
</gene>
<reference evidence="9 10" key="1">
    <citation type="submission" date="2019-01" db="EMBL/GenBank/DDBJ databases">
        <title>Complete genome sequencing of Aequorivita sp. H23M31.</title>
        <authorList>
            <person name="Bae J.-W."/>
        </authorList>
    </citation>
    <scope>NUCLEOTIDE SEQUENCE [LARGE SCALE GENOMIC DNA]</scope>
    <source>
        <strain evidence="9 10">H23M31</strain>
    </source>
</reference>
<dbReference type="KEGG" id="aev:EI546_01430"/>
<evidence type="ECO:0000256" key="4">
    <source>
        <dbReference type="ARBA" id="ARBA00022803"/>
    </source>
</evidence>
<feature type="transmembrane region" description="Helical" evidence="6">
    <location>
        <begin position="345"/>
        <end position="367"/>
    </location>
</feature>
<evidence type="ECO:0000256" key="7">
    <source>
        <dbReference type="SAM" id="SignalP"/>
    </source>
</evidence>
<keyword evidence="7" id="KW-0732">Signal</keyword>
<dbReference type="GO" id="GO:0003677">
    <property type="term" value="F:DNA binding"/>
    <property type="evidence" value="ECO:0007669"/>
    <property type="project" value="InterPro"/>
</dbReference>
<evidence type="ECO:0000259" key="8">
    <source>
        <dbReference type="SMART" id="SM00421"/>
    </source>
</evidence>
<feature type="domain" description="HTH luxR-type" evidence="8">
    <location>
        <begin position="473"/>
        <end position="531"/>
    </location>
</feature>
<keyword evidence="3" id="KW-0677">Repeat</keyword>
<dbReference type="SUPFAM" id="SSF48452">
    <property type="entry name" value="TPR-like"/>
    <property type="match status" value="1"/>
</dbReference>
<dbReference type="GO" id="GO:0006355">
    <property type="term" value="P:regulation of DNA-templated transcription"/>
    <property type="evidence" value="ECO:0007669"/>
    <property type="project" value="InterPro"/>
</dbReference>
<dbReference type="InterPro" id="IPR000792">
    <property type="entry name" value="Tscrpt_reg_LuxR_C"/>
</dbReference>
<dbReference type="Gene3D" id="1.10.10.10">
    <property type="entry name" value="Winged helix-like DNA-binding domain superfamily/Winged helix DNA-binding domain"/>
    <property type="match status" value="1"/>
</dbReference>
<dbReference type="InterPro" id="IPR016032">
    <property type="entry name" value="Sig_transdc_resp-reg_C-effctor"/>
</dbReference>
<dbReference type="EMBL" id="CP034951">
    <property type="protein sequence ID" value="QAA80470.1"/>
    <property type="molecule type" value="Genomic_DNA"/>
</dbReference>
<evidence type="ECO:0000256" key="5">
    <source>
        <dbReference type="ARBA" id="ARBA00038253"/>
    </source>
</evidence>
<keyword evidence="6" id="KW-0812">Transmembrane</keyword>